<dbReference type="PANTHER" id="PTHR30383">
    <property type="entry name" value="THIOESTERASE 1/PROTEASE 1/LYSOPHOSPHOLIPASE L1"/>
    <property type="match status" value="1"/>
</dbReference>
<evidence type="ECO:0000256" key="1">
    <source>
        <dbReference type="ARBA" id="ARBA00022729"/>
    </source>
</evidence>
<dbReference type="CDD" id="cd01833">
    <property type="entry name" value="XynB_like"/>
    <property type="match status" value="1"/>
</dbReference>
<evidence type="ECO:0000313" key="3">
    <source>
        <dbReference type="EMBL" id="GAA1700845.1"/>
    </source>
</evidence>
<dbReference type="Proteomes" id="UP001500618">
    <property type="component" value="Unassembled WGS sequence"/>
</dbReference>
<reference evidence="3 4" key="1">
    <citation type="journal article" date="2019" name="Int. J. Syst. Evol. Microbiol.">
        <title>The Global Catalogue of Microorganisms (GCM) 10K type strain sequencing project: providing services to taxonomists for standard genome sequencing and annotation.</title>
        <authorList>
            <consortium name="The Broad Institute Genomics Platform"/>
            <consortium name="The Broad Institute Genome Sequencing Center for Infectious Disease"/>
            <person name="Wu L."/>
            <person name="Ma J."/>
        </authorList>
    </citation>
    <scope>NUCLEOTIDE SEQUENCE [LARGE SCALE GENOMIC DNA]</scope>
    <source>
        <strain evidence="3 4">JCM 14718</strain>
    </source>
</reference>
<accession>A0ABN2I9C0</accession>
<proteinExistence type="predicted"/>
<evidence type="ECO:0000313" key="4">
    <source>
        <dbReference type="Proteomes" id="UP001500618"/>
    </source>
</evidence>
<dbReference type="Pfam" id="PF13517">
    <property type="entry name" value="FG-GAP_3"/>
    <property type="match status" value="2"/>
</dbReference>
<organism evidence="3 4">
    <name type="scientific">Fodinicola feengrottensis</name>
    <dbReference type="NCBI Taxonomy" id="435914"/>
    <lineage>
        <taxon>Bacteria</taxon>
        <taxon>Bacillati</taxon>
        <taxon>Actinomycetota</taxon>
        <taxon>Actinomycetes</taxon>
        <taxon>Mycobacteriales</taxon>
        <taxon>Fodinicola</taxon>
    </lineage>
</organism>
<dbReference type="Pfam" id="PF13472">
    <property type="entry name" value="Lipase_GDSL_2"/>
    <property type="match status" value="1"/>
</dbReference>
<keyword evidence="1" id="KW-0732">Signal</keyword>
<dbReference type="SUPFAM" id="SSF69318">
    <property type="entry name" value="Integrin alpha N-terminal domain"/>
    <property type="match status" value="1"/>
</dbReference>
<sequence>MAPAAATAAVAAPPPVLRVMPLGDSITYGVGSSTGAGYRLPLRNLAAAQSRYRIDFVGSQTSGAAAIPDPDNEGHSGFLIDDIRNGVDGWLAAARPDVVLLHIGINDLDRSPDPTHAPDRLHTLVDQIFADKPGVTVILQGLIPITQGLQSDPVTYNNAARALATSEQQAGHHLRYVDPAAFTSADMADRLHPNDSGHAKLGQVFFAALDQAFTDGWATSVRSKGAANEVAESGRVRWADFDGDGRADYVVINANGSVSVWLNHTGSWQALGQVATGLTTNAGLVRFADFDGDGRADYLLFNPNGSVRVFLNRGGDGHGGWLDLGQVATGLTSDATSVRFADFDGDGRADYILFNSNGSIRTFLNRGGDGHGGWVDLGQVAAGLTSDSSRVRLADLDGDGWADYVLMNQNGSFSVWLNRGGDGHGGWVAVGQVATGVTTDASQVQFADIDADAHADCLRTNANGSVNGWLWNGGDGHGGWIDEGQITPGF</sequence>
<dbReference type="InterPro" id="IPR028994">
    <property type="entry name" value="Integrin_alpha_N"/>
</dbReference>
<name>A0ABN2I9C0_9ACTN</name>
<dbReference type="EMBL" id="BAAANY010000023">
    <property type="protein sequence ID" value="GAA1700845.1"/>
    <property type="molecule type" value="Genomic_DNA"/>
</dbReference>
<evidence type="ECO:0000259" key="2">
    <source>
        <dbReference type="Pfam" id="PF13472"/>
    </source>
</evidence>
<dbReference type="InterPro" id="IPR013830">
    <property type="entry name" value="SGNH_hydro"/>
</dbReference>
<dbReference type="Gene3D" id="3.40.50.1110">
    <property type="entry name" value="SGNH hydrolase"/>
    <property type="match status" value="1"/>
</dbReference>
<dbReference type="InterPro" id="IPR036514">
    <property type="entry name" value="SGNH_hydro_sf"/>
</dbReference>
<dbReference type="SUPFAM" id="SSF52266">
    <property type="entry name" value="SGNH hydrolase"/>
    <property type="match status" value="1"/>
</dbReference>
<keyword evidence="4" id="KW-1185">Reference proteome</keyword>
<feature type="domain" description="SGNH hydrolase-type esterase" evidence="2">
    <location>
        <begin position="22"/>
        <end position="199"/>
    </location>
</feature>
<dbReference type="InterPro" id="IPR051532">
    <property type="entry name" value="Ester_Hydrolysis_Enzymes"/>
</dbReference>
<comment type="caution">
    <text evidence="3">The sequence shown here is derived from an EMBL/GenBank/DDBJ whole genome shotgun (WGS) entry which is preliminary data.</text>
</comment>
<gene>
    <name evidence="3" type="ORF">GCM10009765_57970</name>
</gene>
<dbReference type="InterPro" id="IPR013517">
    <property type="entry name" value="FG-GAP"/>
</dbReference>
<dbReference type="PANTHER" id="PTHR30383:SF5">
    <property type="entry name" value="SGNH HYDROLASE-TYPE ESTERASE DOMAIN-CONTAINING PROTEIN"/>
    <property type="match status" value="1"/>
</dbReference>
<protein>
    <recommendedName>
        <fullName evidence="2">SGNH hydrolase-type esterase domain-containing protein</fullName>
    </recommendedName>
</protein>